<dbReference type="Proteomes" id="UP000224563">
    <property type="component" value="Unassembled WGS sequence"/>
</dbReference>
<evidence type="ECO:0000313" key="4">
    <source>
        <dbReference type="Proteomes" id="UP000224563"/>
    </source>
</evidence>
<organism evidence="3 4">
    <name type="scientific">Agathobacter ruminis</name>
    <dbReference type="NCBI Taxonomy" id="1712665"/>
    <lineage>
        <taxon>Bacteria</taxon>
        <taxon>Bacillati</taxon>
        <taxon>Bacillota</taxon>
        <taxon>Clostridia</taxon>
        <taxon>Lachnospirales</taxon>
        <taxon>Lachnospiraceae</taxon>
        <taxon>Agathobacter</taxon>
    </lineage>
</organism>
<keyword evidence="2" id="KW-0732">Signal</keyword>
<accession>A0A2G3E1L1</accession>
<proteinExistence type="predicted"/>
<reference evidence="3 4" key="2">
    <citation type="submission" date="2017-10" db="EMBL/GenBank/DDBJ databases">
        <authorList>
            <person name="Banno H."/>
            <person name="Chua N.-H."/>
        </authorList>
    </citation>
    <scope>NUCLEOTIDE SEQUENCE [LARGE SCALE GENOMIC DNA]</scope>
    <source>
        <strain evidence="3 4">JK623</strain>
    </source>
</reference>
<keyword evidence="4" id="KW-1185">Reference proteome</keyword>
<dbReference type="SUPFAM" id="SSF53850">
    <property type="entry name" value="Periplasmic binding protein-like II"/>
    <property type="match status" value="1"/>
</dbReference>
<feature type="chain" id="PRO_5038609991" evidence="2">
    <location>
        <begin position="31"/>
        <end position="544"/>
    </location>
</feature>
<dbReference type="RefSeq" id="WP_099386451.1">
    <property type="nucleotide sequence ID" value="NZ_JANSWH010000072.1"/>
</dbReference>
<evidence type="ECO:0000313" key="3">
    <source>
        <dbReference type="EMBL" id="PHU37162.1"/>
    </source>
</evidence>
<comment type="caution">
    <text evidence="3">The sequence shown here is derived from an EMBL/GenBank/DDBJ whole genome shotgun (WGS) entry which is preliminary data.</text>
</comment>
<gene>
    <name evidence="3" type="ORF">CSX02_09105</name>
</gene>
<sequence>MKKKNIKRLVSMVLAASMVAGLSGCGGSNAGTAKSEISDYSFPLKETATLSFITSAESGSTQEPNERLIFQRLQDETNVKIEWTCYVKDQFADKKNLALSNAKSLPDGLFDADMSDYDLLRYAKQGVIIPVEDLIEDYMPNLKSVLDNNPQYREMITAPDGHIYSFPWIEQLGSGKEAIQTIGGMPFINKTWLDKLNLKVPTTTEELEKALLAFKENDMAGNGQTIPMSFIMNGGNEDMGFILGAFGEGYGDVPDHIAVSNDKKVVYTATQDGYKEGLKWMHQLAEEGLIDPEAYTQDWATYVEKGKAGRYGLCFTWDAANIVPSLDDYVPLPALAGPDGQKNAPRASRSDTSGLQRGRCVLTSKCRDTHLAAMWLDLMYEPQQSAQNNWGTYGATDTANIFEKTEDGMLKHADLNGASPNEVRNAQMVGGPLAILDVYYGKYFTCPPDAQYRLDWIKDVYEKDMHNDYVYPNIFMSQEDLDEVSRYTTDLDSYVNRMKSEFVMNGNVDDGWDEYLEALKGYGLDSYLEIMQKNLDSYYTKLEK</sequence>
<feature type="signal peptide" evidence="2">
    <location>
        <begin position="1"/>
        <end position="30"/>
    </location>
</feature>
<protein>
    <submittedName>
        <fullName evidence="3">ABC transporter substrate-binding protein</fullName>
    </submittedName>
</protein>
<reference evidence="3 4" key="1">
    <citation type="submission" date="2017-10" db="EMBL/GenBank/DDBJ databases">
        <title>Resolving the taxonomy of Roseburia spp., Eubacterium rectale and Agathobacter spp. through phylogenomic analysis.</title>
        <authorList>
            <person name="Sheridan P.O."/>
            <person name="Walker A.W."/>
            <person name="Duncan S.H."/>
            <person name="Scott K.P."/>
            <person name="Toole P.W.O."/>
            <person name="Luis P."/>
            <person name="Flint H.J."/>
        </authorList>
    </citation>
    <scope>NUCLEOTIDE SEQUENCE [LARGE SCALE GENOMIC DNA]</scope>
    <source>
        <strain evidence="3 4">JK623</strain>
    </source>
</reference>
<dbReference type="AlphaFoldDB" id="A0A2G3E1L1"/>
<dbReference type="EMBL" id="PDYG01000074">
    <property type="protein sequence ID" value="PHU37162.1"/>
    <property type="molecule type" value="Genomic_DNA"/>
</dbReference>
<dbReference type="PANTHER" id="PTHR43649:SF17">
    <property type="entry name" value="ABC TRANSPORTER SOLUTE BINDING PROTEIN-SUGAR TRANSPORT"/>
    <property type="match status" value="1"/>
</dbReference>
<dbReference type="InterPro" id="IPR050490">
    <property type="entry name" value="Bact_solute-bd_prot1"/>
</dbReference>
<name>A0A2G3E1L1_9FIRM</name>
<dbReference type="Gene3D" id="3.40.190.10">
    <property type="entry name" value="Periplasmic binding protein-like II"/>
    <property type="match status" value="2"/>
</dbReference>
<dbReference type="PROSITE" id="PS51257">
    <property type="entry name" value="PROKAR_LIPOPROTEIN"/>
    <property type="match status" value="1"/>
</dbReference>
<evidence type="ECO:0000256" key="2">
    <source>
        <dbReference type="SAM" id="SignalP"/>
    </source>
</evidence>
<dbReference type="PANTHER" id="PTHR43649">
    <property type="entry name" value="ARABINOSE-BINDING PROTEIN-RELATED"/>
    <property type="match status" value="1"/>
</dbReference>
<evidence type="ECO:0000256" key="1">
    <source>
        <dbReference type="SAM" id="MobiDB-lite"/>
    </source>
</evidence>
<feature type="region of interest" description="Disordered" evidence="1">
    <location>
        <begin position="335"/>
        <end position="355"/>
    </location>
</feature>